<dbReference type="Pfam" id="PF01613">
    <property type="entry name" value="Flavin_Reduct"/>
    <property type="match status" value="1"/>
</dbReference>
<evidence type="ECO:0000313" key="5">
    <source>
        <dbReference type="EMBL" id="AQT67450.1"/>
    </source>
</evidence>
<dbReference type="InterPro" id="IPR052174">
    <property type="entry name" value="Flavoredoxin"/>
</dbReference>
<accession>A0A1U9NIN2</accession>
<dbReference type="KEGG" id="alus:STSP2_00597"/>
<dbReference type="RefSeq" id="WP_146659701.1">
    <property type="nucleotide sequence ID" value="NZ_CP019791.1"/>
</dbReference>
<name>A0A1U9NIN2_9BACT</name>
<dbReference type="InterPro" id="IPR002563">
    <property type="entry name" value="Flavin_Rdtase-like_dom"/>
</dbReference>
<evidence type="ECO:0000256" key="1">
    <source>
        <dbReference type="ARBA" id="ARBA00001917"/>
    </source>
</evidence>
<protein>
    <submittedName>
        <fullName evidence="5">Flavoredoxin</fullName>
    </submittedName>
</protein>
<dbReference type="Gene3D" id="2.30.110.10">
    <property type="entry name" value="Electron Transport, Fmn-binding Protein, Chain A"/>
    <property type="match status" value="1"/>
</dbReference>
<dbReference type="GO" id="GO:0010181">
    <property type="term" value="F:FMN binding"/>
    <property type="evidence" value="ECO:0007669"/>
    <property type="project" value="InterPro"/>
</dbReference>
<gene>
    <name evidence="5" type="primary">flr</name>
    <name evidence="5" type="ORF">STSP2_00597</name>
</gene>
<dbReference type="Proteomes" id="UP000189674">
    <property type="component" value="Chromosome"/>
</dbReference>
<evidence type="ECO:0000313" key="6">
    <source>
        <dbReference type="Proteomes" id="UP000189674"/>
    </source>
</evidence>
<dbReference type="EMBL" id="CP019791">
    <property type="protein sequence ID" value="AQT67450.1"/>
    <property type="molecule type" value="Genomic_DNA"/>
</dbReference>
<organism evidence="5 6">
    <name type="scientific">Anaerohalosphaera lusitana</name>
    <dbReference type="NCBI Taxonomy" id="1936003"/>
    <lineage>
        <taxon>Bacteria</taxon>
        <taxon>Pseudomonadati</taxon>
        <taxon>Planctomycetota</taxon>
        <taxon>Phycisphaerae</taxon>
        <taxon>Sedimentisphaerales</taxon>
        <taxon>Anaerohalosphaeraceae</taxon>
        <taxon>Anaerohalosphaera</taxon>
    </lineage>
</organism>
<evidence type="ECO:0000256" key="2">
    <source>
        <dbReference type="ARBA" id="ARBA00022630"/>
    </source>
</evidence>
<dbReference type="PANTHER" id="PTHR43567:SF1">
    <property type="entry name" value="FLAVOREDOXIN"/>
    <property type="match status" value="1"/>
</dbReference>
<dbReference type="STRING" id="1936003.STSP2_00597"/>
<dbReference type="PANTHER" id="PTHR43567">
    <property type="entry name" value="FLAVOREDOXIN-RELATED-RELATED"/>
    <property type="match status" value="1"/>
</dbReference>
<dbReference type="SMART" id="SM00903">
    <property type="entry name" value="Flavin_Reduct"/>
    <property type="match status" value="1"/>
</dbReference>
<dbReference type="AlphaFoldDB" id="A0A1U9NIN2"/>
<dbReference type="OrthoDB" id="9806228at2"/>
<dbReference type="SUPFAM" id="SSF50475">
    <property type="entry name" value="FMN-binding split barrel"/>
    <property type="match status" value="1"/>
</dbReference>
<feature type="domain" description="Flavin reductase like" evidence="4">
    <location>
        <begin position="12"/>
        <end position="157"/>
    </location>
</feature>
<dbReference type="InterPro" id="IPR012349">
    <property type="entry name" value="Split_barrel_FMN-bd"/>
</dbReference>
<sequence>MQERVEFSEALKTKYPEPVAYAVAKDEHGKANPITLGWFMQTSGDPAMFAIAVATTRYSVKTIRHSKCFTLVFPAGDEHDEALFFGTKSGRQVDKVGEMKVATSPASMIDSVVFDDAVANFECELAGEKLTGDHIIFIGRVVASHVNTEKVNRLYTVAPGWKMGPVEIE</sequence>
<evidence type="ECO:0000259" key="4">
    <source>
        <dbReference type="SMART" id="SM00903"/>
    </source>
</evidence>
<comment type="similarity">
    <text evidence="3">Belongs to the flavoredoxin family.</text>
</comment>
<keyword evidence="6" id="KW-1185">Reference proteome</keyword>
<comment type="cofactor">
    <cofactor evidence="1">
        <name>FMN</name>
        <dbReference type="ChEBI" id="CHEBI:58210"/>
    </cofactor>
</comment>
<dbReference type="GO" id="GO:0016646">
    <property type="term" value="F:oxidoreductase activity, acting on the CH-NH group of donors, NAD or NADP as acceptor"/>
    <property type="evidence" value="ECO:0007669"/>
    <property type="project" value="UniProtKB-ARBA"/>
</dbReference>
<keyword evidence="2" id="KW-0285">Flavoprotein</keyword>
<reference evidence="6" key="1">
    <citation type="submission" date="2017-02" db="EMBL/GenBank/DDBJ databases">
        <title>Comparative genomics and description of representatives of a novel lineage of planctomycetes thriving in anoxic sediments.</title>
        <authorList>
            <person name="Spring S."/>
            <person name="Bunk B."/>
            <person name="Sproer C."/>
        </authorList>
    </citation>
    <scope>NUCLEOTIDE SEQUENCE [LARGE SCALE GENOMIC DNA]</scope>
    <source>
        <strain evidence="6">ST-NAGAB-D1</strain>
    </source>
</reference>
<proteinExistence type="inferred from homology"/>
<evidence type="ECO:0000256" key="3">
    <source>
        <dbReference type="ARBA" id="ARBA00038054"/>
    </source>
</evidence>